<dbReference type="RefSeq" id="WP_386430447.1">
    <property type="nucleotide sequence ID" value="NZ_JBHSBB010000012.1"/>
</dbReference>
<evidence type="ECO:0000256" key="1">
    <source>
        <dbReference type="ARBA" id="ARBA00004651"/>
    </source>
</evidence>
<feature type="transmembrane region" description="Helical" evidence="6">
    <location>
        <begin position="53"/>
        <end position="72"/>
    </location>
</feature>
<comment type="subcellular location">
    <subcellularLocation>
        <location evidence="1">Cell membrane</location>
        <topology evidence="1">Multi-pass membrane protein</topology>
    </subcellularLocation>
</comment>
<feature type="transmembrane region" description="Helical" evidence="6">
    <location>
        <begin position="167"/>
        <end position="187"/>
    </location>
</feature>
<evidence type="ECO:0000313" key="7">
    <source>
        <dbReference type="EMBL" id="MFC4033354.1"/>
    </source>
</evidence>
<evidence type="ECO:0000256" key="4">
    <source>
        <dbReference type="ARBA" id="ARBA00022989"/>
    </source>
</evidence>
<feature type="transmembrane region" description="Helical" evidence="6">
    <location>
        <begin position="270"/>
        <end position="289"/>
    </location>
</feature>
<gene>
    <name evidence="7" type="ORF">ACFO3J_17925</name>
</gene>
<organism evidence="7 8">
    <name type="scientific">Streptomyces polygonati</name>
    <dbReference type="NCBI Taxonomy" id="1617087"/>
    <lineage>
        <taxon>Bacteria</taxon>
        <taxon>Bacillati</taxon>
        <taxon>Actinomycetota</taxon>
        <taxon>Actinomycetes</taxon>
        <taxon>Kitasatosporales</taxon>
        <taxon>Streptomycetaceae</taxon>
        <taxon>Streptomyces</taxon>
    </lineage>
</organism>
<feature type="transmembrane region" description="Helical" evidence="6">
    <location>
        <begin position="245"/>
        <end position="263"/>
    </location>
</feature>
<keyword evidence="5 6" id="KW-0472">Membrane</keyword>
<dbReference type="Proteomes" id="UP001595765">
    <property type="component" value="Unassembled WGS sequence"/>
</dbReference>
<dbReference type="EMBL" id="JBHSBB010000012">
    <property type="protein sequence ID" value="MFC4033354.1"/>
    <property type="molecule type" value="Genomic_DNA"/>
</dbReference>
<keyword evidence="2" id="KW-1003">Cell membrane</keyword>
<keyword evidence="4 6" id="KW-1133">Transmembrane helix</keyword>
<evidence type="ECO:0000256" key="2">
    <source>
        <dbReference type="ARBA" id="ARBA00022475"/>
    </source>
</evidence>
<accession>A0ABV8HR67</accession>
<comment type="caution">
    <text evidence="7">The sequence shown here is derived from an EMBL/GenBank/DDBJ whole genome shotgun (WGS) entry which is preliminary data.</text>
</comment>
<feature type="transmembrane region" description="Helical" evidence="6">
    <location>
        <begin position="21"/>
        <end position="41"/>
    </location>
</feature>
<dbReference type="PANTHER" id="PTHR39087">
    <property type="entry name" value="UPF0104 MEMBRANE PROTEIN MJ1595"/>
    <property type="match status" value="1"/>
</dbReference>
<dbReference type="Pfam" id="PF03706">
    <property type="entry name" value="LPG_synthase_TM"/>
    <property type="match status" value="1"/>
</dbReference>
<evidence type="ECO:0000256" key="6">
    <source>
        <dbReference type="SAM" id="Phobius"/>
    </source>
</evidence>
<name>A0ABV8HR67_9ACTN</name>
<feature type="transmembrane region" description="Helical" evidence="6">
    <location>
        <begin position="216"/>
        <end position="239"/>
    </location>
</feature>
<feature type="transmembrane region" description="Helical" evidence="6">
    <location>
        <begin position="295"/>
        <end position="317"/>
    </location>
</feature>
<sequence>MALLRVPLTTPFPRRLTLRRIACLVPITVVAVWMVRHWQVIASGGRGLLGANAYWLLVALTLTGVGLVTVSFTRQGAILEPLPAGKLFATQFAAGAANHLLPAGLGADAVNLRFLKGRGLPLATCTAALALYSVAQSTSRIVLLLTLLVVFPHALRLSGVLPHAPALLLLSAGGGLICTTVLAVIVVRRLRGTIGTFVGTALTNARSVHARPARAFALWGGALAYPALQATEFAVIALALDMPVASIHVAIAYLAGASAAAGVPSPGGLGTVDTALVVALMSAGSPVGIATSTVLGYRIITVWLPLLPAALMLGALVRRKVI</sequence>
<protein>
    <submittedName>
        <fullName evidence="7">YbhN family protein</fullName>
    </submittedName>
</protein>
<evidence type="ECO:0000313" key="8">
    <source>
        <dbReference type="Proteomes" id="UP001595765"/>
    </source>
</evidence>
<evidence type="ECO:0000256" key="5">
    <source>
        <dbReference type="ARBA" id="ARBA00023136"/>
    </source>
</evidence>
<evidence type="ECO:0000256" key="3">
    <source>
        <dbReference type="ARBA" id="ARBA00022692"/>
    </source>
</evidence>
<dbReference type="InterPro" id="IPR022791">
    <property type="entry name" value="L-PG_synthase/AglD"/>
</dbReference>
<proteinExistence type="predicted"/>
<keyword evidence="3 6" id="KW-0812">Transmembrane</keyword>
<dbReference type="PANTHER" id="PTHR39087:SF2">
    <property type="entry name" value="UPF0104 MEMBRANE PROTEIN MJ1595"/>
    <property type="match status" value="1"/>
</dbReference>
<reference evidence="8" key="1">
    <citation type="journal article" date="2019" name="Int. J. Syst. Evol. Microbiol.">
        <title>The Global Catalogue of Microorganisms (GCM) 10K type strain sequencing project: providing services to taxonomists for standard genome sequencing and annotation.</title>
        <authorList>
            <consortium name="The Broad Institute Genomics Platform"/>
            <consortium name="The Broad Institute Genome Sequencing Center for Infectious Disease"/>
            <person name="Wu L."/>
            <person name="Ma J."/>
        </authorList>
    </citation>
    <scope>NUCLEOTIDE SEQUENCE [LARGE SCALE GENOMIC DNA]</scope>
    <source>
        <strain evidence="8">CGMCC 4.7237</strain>
    </source>
</reference>
<keyword evidence="8" id="KW-1185">Reference proteome</keyword>